<proteinExistence type="predicted"/>
<dbReference type="InterPro" id="IPR020372">
    <property type="entry name" value="Competence_ComGG"/>
</dbReference>
<protein>
    <submittedName>
        <fullName evidence="2">Uncharacterized protein</fullName>
    </submittedName>
</protein>
<keyword evidence="3" id="KW-1185">Reference proteome</keyword>
<evidence type="ECO:0000313" key="3">
    <source>
        <dbReference type="Proteomes" id="UP000267430"/>
    </source>
</evidence>
<comment type="caution">
    <text evidence="2">The sequence shown here is derived from an EMBL/GenBank/DDBJ whole genome shotgun (WGS) entry which is preliminary data.</text>
</comment>
<reference evidence="2 3" key="1">
    <citation type="submission" date="2018-12" db="EMBL/GenBank/DDBJ databases">
        <title>Bacillus chawlae sp. nov., Bacillus glennii sp. nov., and Bacillus saganii sp. nov. Isolated from the Vehicle Assembly Building at Kennedy Space Center where the Viking Spacecraft were Assembled.</title>
        <authorList>
            <person name="Seuylemezian A."/>
            <person name="Vaishampayan P."/>
        </authorList>
    </citation>
    <scope>NUCLEOTIDE SEQUENCE [LARGE SCALE GENOMIC DNA]</scope>
    <source>
        <strain evidence="2 3">L5</strain>
    </source>
</reference>
<dbReference type="EMBL" id="RYZZ01000016">
    <property type="protein sequence ID" value="RUQ28385.1"/>
    <property type="molecule type" value="Genomic_DNA"/>
</dbReference>
<sequence>MRNEKGVIYPIVMIIAAVFLSFTLYTIERYNSDQSFYKETEEKLILEQLIRLAAKDLTAELRSYENVVEKDGILFYPGGDVYYQFSKSDEQVIGVLLYGSTKEERKAQSLFLYDISQKKVIKWIEK</sequence>
<keyword evidence="1" id="KW-0472">Membrane</keyword>
<evidence type="ECO:0000313" key="2">
    <source>
        <dbReference type="EMBL" id="RUQ28385.1"/>
    </source>
</evidence>
<dbReference type="Proteomes" id="UP000267430">
    <property type="component" value="Unassembled WGS sequence"/>
</dbReference>
<gene>
    <name evidence="2" type="ORF">ELQ35_12415</name>
</gene>
<dbReference type="OrthoDB" id="2969153at2"/>
<keyword evidence="1" id="KW-1133">Transmembrane helix</keyword>
<dbReference type="Pfam" id="PF14173">
    <property type="entry name" value="ComGG"/>
    <property type="match status" value="1"/>
</dbReference>
<dbReference type="RefSeq" id="WP_126865146.1">
    <property type="nucleotide sequence ID" value="NZ_JAUSTX010000003.1"/>
</dbReference>
<name>A0A433HJK1_9BACI</name>
<dbReference type="AlphaFoldDB" id="A0A433HJK1"/>
<accession>A0A433HJK1</accession>
<keyword evidence="1" id="KW-0812">Transmembrane</keyword>
<evidence type="ECO:0000256" key="1">
    <source>
        <dbReference type="SAM" id="Phobius"/>
    </source>
</evidence>
<feature type="transmembrane region" description="Helical" evidence="1">
    <location>
        <begin position="6"/>
        <end position="27"/>
    </location>
</feature>
<organism evidence="2 3">
    <name type="scientific">Peribacillus cavernae</name>
    <dbReference type="NCBI Taxonomy" id="1674310"/>
    <lineage>
        <taxon>Bacteria</taxon>
        <taxon>Bacillati</taxon>
        <taxon>Bacillota</taxon>
        <taxon>Bacilli</taxon>
        <taxon>Bacillales</taxon>
        <taxon>Bacillaceae</taxon>
        <taxon>Peribacillus</taxon>
    </lineage>
</organism>